<dbReference type="Proteomes" id="UP000321662">
    <property type="component" value="Unassembled WGS sequence"/>
</dbReference>
<keyword evidence="1" id="KW-0812">Transmembrane</keyword>
<name>A0A511ASG6_9LACT</name>
<dbReference type="AlphaFoldDB" id="A0A511ASG6"/>
<keyword evidence="3" id="KW-1185">Reference proteome</keyword>
<dbReference type="RefSeq" id="WP_146923953.1">
    <property type="nucleotide sequence ID" value="NZ_BJUY01000006.1"/>
</dbReference>
<comment type="caution">
    <text evidence="2">The sequence shown here is derived from an EMBL/GenBank/DDBJ whole genome shotgun (WGS) entry which is preliminary data.</text>
</comment>
<keyword evidence="1" id="KW-0472">Membrane</keyword>
<evidence type="ECO:0000313" key="3">
    <source>
        <dbReference type="Proteomes" id="UP000321662"/>
    </source>
</evidence>
<organism evidence="2 3">
    <name type="scientific">Alkalibacterium kapii</name>
    <dbReference type="NCBI Taxonomy" id="426704"/>
    <lineage>
        <taxon>Bacteria</taxon>
        <taxon>Bacillati</taxon>
        <taxon>Bacillota</taxon>
        <taxon>Bacilli</taxon>
        <taxon>Lactobacillales</taxon>
        <taxon>Carnobacteriaceae</taxon>
        <taxon>Alkalibacterium</taxon>
    </lineage>
</organism>
<evidence type="ECO:0000313" key="2">
    <source>
        <dbReference type="EMBL" id="GEK91145.1"/>
    </source>
</evidence>
<feature type="transmembrane region" description="Helical" evidence="1">
    <location>
        <begin position="54"/>
        <end position="74"/>
    </location>
</feature>
<proteinExistence type="predicted"/>
<accession>A0A511ASG6</accession>
<gene>
    <name evidence="2" type="ORF">AKA01nite_07670</name>
</gene>
<evidence type="ECO:0000256" key="1">
    <source>
        <dbReference type="SAM" id="Phobius"/>
    </source>
</evidence>
<dbReference type="EMBL" id="BJUY01000006">
    <property type="protein sequence ID" value="GEK91145.1"/>
    <property type="molecule type" value="Genomic_DNA"/>
</dbReference>
<protein>
    <submittedName>
        <fullName evidence="2">Uncharacterized protein</fullName>
    </submittedName>
</protein>
<sequence length="78" mass="8478">MSENANLFHILSWVCLFAGWMGLTILAFPLGIYLAGQATKGGVDATLARKLNNWSLIAVIVLFVLGVIGFFTLFSASW</sequence>
<keyword evidence="1" id="KW-1133">Transmembrane helix</keyword>
<reference evidence="2 3" key="1">
    <citation type="submission" date="2019-07" db="EMBL/GenBank/DDBJ databases">
        <title>Whole genome shotgun sequence of Alkalibacterium kapii NBRC 103247.</title>
        <authorList>
            <person name="Hosoyama A."/>
            <person name="Uohara A."/>
            <person name="Ohji S."/>
            <person name="Ichikawa N."/>
        </authorList>
    </citation>
    <scope>NUCLEOTIDE SEQUENCE [LARGE SCALE GENOMIC DNA]</scope>
    <source>
        <strain evidence="2 3">NBRC 103247</strain>
    </source>
</reference>
<dbReference type="OrthoDB" id="2168435at2"/>
<feature type="transmembrane region" description="Helical" evidence="1">
    <location>
        <begin position="7"/>
        <end position="34"/>
    </location>
</feature>